<feature type="compositionally biased region" description="Basic and acidic residues" evidence="1">
    <location>
        <begin position="47"/>
        <end position="69"/>
    </location>
</feature>
<accession>A0A642UEX8</accession>
<feature type="region of interest" description="Disordered" evidence="1">
    <location>
        <begin position="162"/>
        <end position="201"/>
    </location>
</feature>
<dbReference type="Proteomes" id="UP000761534">
    <property type="component" value="Unassembled WGS sequence"/>
</dbReference>
<evidence type="ECO:0000256" key="1">
    <source>
        <dbReference type="SAM" id="MobiDB-lite"/>
    </source>
</evidence>
<comment type="caution">
    <text evidence="2">The sequence shown here is derived from an EMBL/GenBank/DDBJ whole genome shotgun (WGS) entry which is preliminary data.</text>
</comment>
<protein>
    <submittedName>
        <fullName evidence="2">Uncharacterized protein</fullName>
    </submittedName>
</protein>
<feature type="compositionally biased region" description="Basic and acidic residues" evidence="1">
    <location>
        <begin position="130"/>
        <end position="139"/>
    </location>
</feature>
<feature type="compositionally biased region" description="Polar residues" evidence="1">
    <location>
        <begin position="115"/>
        <end position="129"/>
    </location>
</feature>
<proteinExistence type="predicted"/>
<sequence length="212" mass="24288">MGSKLSKGVSQGGKRLSKTVVDQATKDVRPAQTTHQVNVPDPNKPMAEQEKNETVMKDGQDPQFAERLKQLGQVQYKDIPTHYKRDNDLLSAVRAREELQKQQPADDQPIDQTKPKSQTHPATIASILQSRKEGEKDEQLQVDYNLDPQFLKTLGNRFSIPDFAIEKTDKQKQDKQKEDDVRSLYQPEHGGKKPNLEEIRPKKKFFEKTLEI</sequence>
<feature type="compositionally biased region" description="Basic and acidic residues" evidence="1">
    <location>
        <begin position="79"/>
        <end position="100"/>
    </location>
</feature>
<dbReference type="AlphaFoldDB" id="A0A642UEX8"/>
<gene>
    <name evidence="2" type="ORF">TRICI_006696</name>
</gene>
<organism evidence="2 3">
    <name type="scientific">Trichomonascus ciferrii</name>
    <dbReference type="NCBI Taxonomy" id="44093"/>
    <lineage>
        <taxon>Eukaryota</taxon>
        <taxon>Fungi</taxon>
        <taxon>Dikarya</taxon>
        <taxon>Ascomycota</taxon>
        <taxon>Saccharomycotina</taxon>
        <taxon>Dipodascomycetes</taxon>
        <taxon>Dipodascales</taxon>
        <taxon>Trichomonascaceae</taxon>
        <taxon>Trichomonascus</taxon>
        <taxon>Trichomonascus ciferrii complex</taxon>
    </lineage>
</organism>
<dbReference type="OrthoDB" id="4085451at2759"/>
<evidence type="ECO:0000313" key="3">
    <source>
        <dbReference type="Proteomes" id="UP000761534"/>
    </source>
</evidence>
<feature type="region of interest" description="Disordered" evidence="1">
    <location>
        <begin position="1"/>
        <end position="141"/>
    </location>
</feature>
<feature type="compositionally biased region" description="Basic and acidic residues" evidence="1">
    <location>
        <begin position="164"/>
        <end position="182"/>
    </location>
</feature>
<dbReference type="VEuPathDB" id="FungiDB:TRICI_006696"/>
<keyword evidence="3" id="KW-1185">Reference proteome</keyword>
<reference evidence="2" key="1">
    <citation type="journal article" date="2019" name="G3 (Bethesda)">
        <title>Genome Assemblies of Two Rare Opportunistic Yeast Pathogens: Diutina rugosa (syn. Candida rugosa) and Trichomonascus ciferrii (syn. Candida ciferrii).</title>
        <authorList>
            <person name="Mixao V."/>
            <person name="Saus E."/>
            <person name="Hansen A.P."/>
            <person name="Lass-Florl C."/>
            <person name="Gabaldon T."/>
        </authorList>
    </citation>
    <scope>NUCLEOTIDE SEQUENCE</scope>
    <source>
        <strain evidence="2">CBS 4856</strain>
    </source>
</reference>
<evidence type="ECO:0000313" key="2">
    <source>
        <dbReference type="EMBL" id="KAA8897733.1"/>
    </source>
</evidence>
<name>A0A642UEX8_9ASCO</name>
<dbReference type="EMBL" id="SWFS01000559">
    <property type="protein sequence ID" value="KAA8897733.1"/>
    <property type="molecule type" value="Genomic_DNA"/>
</dbReference>
<feature type="compositionally biased region" description="Basic and acidic residues" evidence="1">
    <location>
        <begin position="189"/>
        <end position="201"/>
    </location>
</feature>